<comment type="caution">
    <text evidence="8">The sequence shown here is derived from an EMBL/GenBank/DDBJ whole genome shotgun (WGS) entry which is preliminary data.</text>
</comment>
<accession>A0ABX0XLJ0</accession>
<reference evidence="8 9" key="1">
    <citation type="submission" date="2020-03" db="EMBL/GenBank/DDBJ databases">
        <title>Genomic Encyclopedia of Type Strains, Phase IV (KMG-IV): sequencing the most valuable type-strain genomes for metagenomic binning, comparative biology and taxonomic classification.</title>
        <authorList>
            <person name="Goeker M."/>
        </authorList>
    </citation>
    <scope>NUCLEOTIDE SEQUENCE [LARGE SCALE GENOMIC DNA]</scope>
    <source>
        <strain evidence="8 9">DSM 27651</strain>
    </source>
</reference>
<keyword evidence="4 6" id="KW-1133">Transmembrane helix</keyword>
<dbReference type="InterPro" id="IPR000620">
    <property type="entry name" value="EamA_dom"/>
</dbReference>
<evidence type="ECO:0000259" key="7">
    <source>
        <dbReference type="Pfam" id="PF00892"/>
    </source>
</evidence>
<keyword evidence="5 6" id="KW-0472">Membrane</keyword>
<keyword evidence="3 6" id="KW-0812">Transmembrane</keyword>
<evidence type="ECO:0000256" key="1">
    <source>
        <dbReference type="ARBA" id="ARBA00004141"/>
    </source>
</evidence>
<evidence type="ECO:0000256" key="6">
    <source>
        <dbReference type="SAM" id="Phobius"/>
    </source>
</evidence>
<dbReference type="EMBL" id="JAATJE010000001">
    <property type="protein sequence ID" value="NJC34028.1"/>
    <property type="molecule type" value="Genomic_DNA"/>
</dbReference>
<name>A0ABX0XLJ0_9SPHN</name>
<dbReference type="PANTHER" id="PTHR22911">
    <property type="entry name" value="ACYL-MALONYL CONDENSING ENZYME-RELATED"/>
    <property type="match status" value="1"/>
</dbReference>
<protein>
    <submittedName>
        <fullName evidence="8">Drug/metabolite transporter (DMT)-like permease</fullName>
    </submittedName>
</protein>
<evidence type="ECO:0000256" key="2">
    <source>
        <dbReference type="ARBA" id="ARBA00009853"/>
    </source>
</evidence>
<feature type="transmembrane region" description="Helical" evidence="6">
    <location>
        <begin position="70"/>
        <end position="89"/>
    </location>
</feature>
<feature type="domain" description="EamA" evidence="7">
    <location>
        <begin position="8"/>
        <end position="140"/>
    </location>
</feature>
<feature type="transmembrane region" description="Helical" evidence="6">
    <location>
        <begin position="179"/>
        <end position="204"/>
    </location>
</feature>
<dbReference type="Pfam" id="PF00892">
    <property type="entry name" value="EamA"/>
    <property type="match status" value="1"/>
</dbReference>
<dbReference type="PANTHER" id="PTHR22911:SF6">
    <property type="entry name" value="SOLUTE CARRIER FAMILY 35 MEMBER G1"/>
    <property type="match status" value="1"/>
</dbReference>
<evidence type="ECO:0000256" key="3">
    <source>
        <dbReference type="ARBA" id="ARBA00022692"/>
    </source>
</evidence>
<gene>
    <name evidence="8" type="ORF">GGR88_001502</name>
</gene>
<comment type="similarity">
    <text evidence="2">Belongs to the drug/metabolite transporter (DMT) superfamily. 10 TMS drug/metabolite exporter (DME) (TC 2.A.7.3) family.</text>
</comment>
<dbReference type="InterPro" id="IPR037185">
    <property type="entry name" value="EmrE-like"/>
</dbReference>
<feature type="transmembrane region" description="Helical" evidence="6">
    <location>
        <begin position="216"/>
        <end position="236"/>
    </location>
</feature>
<feature type="transmembrane region" description="Helical" evidence="6">
    <location>
        <begin position="95"/>
        <end position="117"/>
    </location>
</feature>
<dbReference type="RefSeq" id="WP_245196463.1">
    <property type="nucleotide sequence ID" value="NZ_JAATJE010000001.1"/>
</dbReference>
<sequence length="307" mass="31097">MTMGEAGRGILLAVAGFVLLSVGDAIVKTMAGEWPGTAIAALRYGFGTLGLVVAVALVHGRAGFVCPRPLVQAGRGIAVAVATIGFFLSVHRMPLADATAITFTSPMLTVILSTLFLKERPPTAAIGAIALAFVGVLVILQPEVTRLGAAALWPCCSAAGMATLMILNRRAAGSAPALVLQLLVAGAATPVLLGFAALGAASGADAFAMPVPRLDVVLRCAVVAVTATTAHMLIFMATERASAAIVAPTTYVQLLVALSIGAVAFGDLPTLATLGGAALIVTAGLWLWSARRSVPGNRVRPEEADAV</sequence>
<organism evidence="8 9">
    <name type="scientific">Sphingomonas jejuensis</name>
    <dbReference type="NCBI Taxonomy" id="904715"/>
    <lineage>
        <taxon>Bacteria</taxon>
        <taxon>Pseudomonadati</taxon>
        <taxon>Pseudomonadota</taxon>
        <taxon>Alphaproteobacteria</taxon>
        <taxon>Sphingomonadales</taxon>
        <taxon>Sphingomonadaceae</taxon>
        <taxon>Sphingomonas</taxon>
    </lineage>
</organism>
<evidence type="ECO:0000313" key="8">
    <source>
        <dbReference type="EMBL" id="NJC34028.1"/>
    </source>
</evidence>
<evidence type="ECO:0000313" key="9">
    <source>
        <dbReference type="Proteomes" id="UP000734218"/>
    </source>
</evidence>
<dbReference type="Proteomes" id="UP000734218">
    <property type="component" value="Unassembled WGS sequence"/>
</dbReference>
<comment type="subcellular location">
    <subcellularLocation>
        <location evidence="1">Membrane</location>
        <topology evidence="1">Multi-pass membrane protein</topology>
    </subcellularLocation>
</comment>
<keyword evidence="9" id="KW-1185">Reference proteome</keyword>
<feature type="transmembrane region" description="Helical" evidence="6">
    <location>
        <begin position="271"/>
        <end position="290"/>
    </location>
</feature>
<evidence type="ECO:0000256" key="4">
    <source>
        <dbReference type="ARBA" id="ARBA00022989"/>
    </source>
</evidence>
<proteinExistence type="inferred from homology"/>
<evidence type="ECO:0000256" key="5">
    <source>
        <dbReference type="ARBA" id="ARBA00023136"/>
    </source>
</evidence>
<feature type="transmembrane region" description="Helical" evidence="6">
    <location>
        <begin position="147"/>
        <end position="167"/>
    </location>
</feature>
<feature type="transmembrane region" description="Helical" evidence="6">
    <location>
        <begin position="124"/>
        <end position="141"/>
    </location>
</feature>
<dbReference type="SUPFAM" id="SSF103481">
    <property type="entry name" value="Multidrug resistance efflux transporter EmrE"/>
    <property type="match status" value="2"/>
</dbReference>
<feature type="transmembrane region" description="Helical" evidence="6">
    <location>
        <begin position="243"/>
        <end position="265"/>
    </location>
</feature>
<feature type="transmembrane region" description="Helical" evidence="6">
    <location>
        <begin position="41"/>
        <end position="58"/>
    </location>
</feature>